<evidence type="ECO:0000313" key="2">
    <source>
        <dbReference type="Proteomes" id="UP000189670"/>
    </source>
</evidence>
<organism evidence="1 2">
    <name type="scientific">Candidatus Magnetoglobus multicellularis str. Araruama</name>
    <dbReference type="NCBI Taxonomy" id="890399"/>
    <lineage>
        <taxon>Bacteria</taxon>
        <taxon>Pseudomonadati</taxon>
        <taxon>Thermodesulfobacteriota</taxon>
        <taxon>Desulfobacteria</taxon>
        <taxon>Desulfobacterales</taxon>
        <taxon>Desulfobacteraceae</taxon>
        <taxon>Candidatus Magnetoglobus</taxon>
    </lineage>
</organism>
<gene>
    <name evidence="1" type="ORF">OMM_12090</name>
</gene>
<protein>
    <submittedName>
        <fullName evidence="1">Uncharacterized protein</fullName>
    </submittedName>
</protein>
<evidence type="ECO:0000313" key="1">
    <source>
        <dbReference type="EMBL" id="ETR66992.1"/>
    </source>
</evidence>
<sequence length="78" mass="9038">MNAKQKELINDLYTETKKQFPNIDLINISESPENPEEIWINVTSPLNDQVEYDLISFTSEKSTDILLNYGYNILIMPS</sequence>
<dbReference type="Proteomes" id="UP000189670">
    <property type="component" value="Unassembled WGS sequence"/>
</dbReference>
<proteinExistence type="predicted"/>
<dbReference type="AlphaFoldDB" id="A0A1V1NWL1"/>
<dbReference type="EMBL" id="ATBP01001619">
    <property type="protein sequence ID" value="ETR66992.1"/>
    <property type="molecule type" value="Genomic_DNA"/>
</dbReference>
<comment type="caution">
    <text evidence="1">The sequence shown here is derived from an EMBL/GenBank/DDBJ whole genome shotgun (WGS) entry which is preliminary data.</text>
</comment>
<accession>A0A1V1NWL1</accession>
<reference evidence="2" key="1">
    <citation type="submission" date="2012-11" db="EMBL/GenBank/DDBJ databases">
        <authorList>
            <person name="Lucero-Rivera Y.E."/>
            <person name="Tovar-Ramirez D."/>
        </authorList>
    </citation>
    <scope>NUCLEOTIDE SEQUENCE [LARGE SCALE GENOMIC DNA]</scope>
    <source>
        <strain evidence="2">Araruama</strain>
    </source>
</reference>
<name>A0A1V1NWL1_9BACT</name>